<dbReference type="SUPFAM" id="SSF51197">
    <property type="entry name" value="Clavaminate synthase-like"/>
    <property type="match status" value="1"/>
</dbReference>
<gene>
    <name evidence="1" type="ORF">METZ01_LOCUS416273</name>
</gene>
<dbReference type="InterPro" id="IPR056470">
    <property type="entry name" value="BesD/HalB-like"/>
</dbReference>
<accession>A0A382WXU4</accession>
<sequence length="248" mass="28233">MSISNIVDTDRYPFDDWDGAAYKKLVSRCRQQLEQDGCCLLPNFLKPNALDDAKQEAIALASGGFQMNHYFAYDDVNDETLSRNLNCLPKDHPRRFKSLTKIRFIARDLISQVNPLHRVHDWPNMSTFLRDALQIPAIYPNECPLSSCVFTVAERGELQDWHFDGNHFIVTLMLEDSDEGGHFEFVRGLREPDKEDDFESISQVINGNYPAVSRPVIKPGTLTVFRGKDSLHRASAVEGDGRRIMSVL</sequence>
<proteinExistence type="predicted"/>
<name>A0A382WXU4_9ZZZZ</name>
<protein>
    <recommendedName>
        <fullName evidence="2">Fe2OG dioxygenase domain-containing protein</fullName>
    </recommendedName>
</protein>
<dbReference type="Gene3D" id="2.60.120.620">
    <property type="entry name" value="q2cbj1_9rhob like domain"/>
    <property type="match status" value="1"/>
</dbReference>
<feature type="non-terminal residue" evidence="1">
    <location>
        <position position="248"/>
    </location>
</feature>
<dbReference type="EMBL" id="UINC01163225">
    <property type="protein sequence ID" value="SVD63419.1"/>
    <property type="molecule type" value="Genomic_DNA"/>
</dbReference>
<dbReference type="AlphaFoldDB" id="A0A382WXU4"/>
<organism evidence="1">
    <name type="scientific">marine metagenome</name>
    <dbReference type="NCBI Taxonomy" id="408172"/>
    <lineage>
        <taxon>unclassified sequences</taxon>
        <taxon>metagenomes</taxon>
        <taxon>ecological metagenomes</taxon>
    </lineage>
</organism>
<evidence type="ECO:0008006" key="2">
    <source>
        <dbReference type="Google" id="ProtNLM"/>
    </source>
</evidence>
<reference evidence="1" key="1">
    <citation type="submission" date="2018-05" db="EMBL/GenBank/DDBJ databases">
        <authorList>
            <person name="Lanie J.A."/>
            <person name="Ng W.-L."/>
            <person name="Kazmierczak K.M."/>
            <person name="Andrzejewski T.M."/>
            <person name="Davidsen T.M."/>
            <person name="Wayne K.J."/>
            <person name="Tettelin H."/>
            <person name="Glass J.I."/>
            <person name="Rusch D."/>
            <person name="Podicherti R."/>
            <person name="Tsui H.-C.T."/>
            <person name="Winkler M.E."/>
        </authorList>
    </citation>
    <scope>NUCLEOTIDE SEQUENCE</scope>
</reference>
<evidence type="ECO:0000313" key="1">
    <source>
        <dbReference type="EMBL" id="SVD63419.1"/>
    </source>
</evidence>
<dbReference type="Pfam" id="PF23169">
    <property type="entry name" value="HalD"/>
    <property type="match status" value="1"/>
</dbReference>